<evidence type="ECO:0000259" key="2">
    <source>
        <dbReference type="Pfam" id="PF13439"/>
    </source>
</evidence>
<dbReference type="AlphaFoldDB" id="A0A1F5EML0"/>
<dbReference type="Gene3D" id="3.40.50.2000">
    <property type="entry name" value="Glycogen Phosphorylase B"/>
    <property type="match status" value="2"/>
</dbReference>
<evidence type="ECO:0000313" key="4">
    <source>
        <dbReference type="Proteomes" id="UP000176865"/>
    </source>
</evidence>
<gene>
    <name evidence="3" type="ORF">A2996_00040</name>
</gene>
<proteinExistence type="predicted"/>
<evidence type="ECO:0008006" key="5">
    <source>
        <dbReference type="Google" id="ProtNLM"/>
    </source>
</evidence>
<protein>
    <recommendedName>
        <fullName evidence="5">Glycosyl transferase family 1 domain-containing protein</fullName>
    </recommendedName>
</protein>
<evidence type="ECO:0000313" key="3">
    <source>
        <dbReference type="EMBL" id="OGD68639.1"/>
    </source>
</evidence>
<organism evidence="3 4">
    <name type="scientific">Candidatus Campbellbacteria bacterium RIFCSPLOWO2_01_FULL_34_15</name>
    <dbReference type="NCBI Taxonomy" id="1797579"/>
    <lineage>
        <taxon>Bacteria</taxon>
        <taxon>Candidatus Campbelliibacteriota</taxon>
    </lineage>
</organism>
<reference evidence="3 4" key="1">
    <citation type="journal article" date="2016" name="Nat. Commun.">
        <title>Thousands of microbial genomes shed light on interconnected biogeochemical processes in an aquifer system.</title>
        <authorList>
            <person name="Anantharaman K."/>
            <person name="Brown C.T."/>
            <person name="Hug L.A."/>
            <person name="Sharon I."/>
            <person name="Castelle C.J."/>
            <person name="Probst A.J."/>
            <person name="Thomas B.C."/>
            <person name="Singh A."/>
            <person name="Wilkins M.J."/>
            <person name="Karaoz U."/>
            <person name="Brodie E.L."/>
            <person name="Williams K.H."/>
            <person name="Hubbard S.S."/>
            <person name="Banfield J.F."/>
        </authorList>
    </citation>
    <scope>NUCLEOTIDE SEQUENCE [LARGE SCALE GENOMIC DNA]</scope>
</reference>
<comment type="caution">
    <text evidence="3">The sequence shown here is derived from an EMBL/GenBank/DDBJ whole genome shotgun (WGS) entry which is preliminary data.</text>
</comment>
<dbReference type="GO" id="GO:0016757">
    <property type="term" value="F:glycosyltransferase activity"/>
    <property type="evidence" value="ECO:0007669"/>
    <property type="project" value="InterPro"/>
</dbReference>
<feature type="domain" description="Glycosyl transferase family 1" evidence="1">
    <location>
        <begin position="208"/>
        <end position="379"/>
    </location>
</feature>
<dbReference type="CDD" id="cd03801">
    <property type="entry name" value="GT4_PimA-like"/>
    <property type="match status" value="1"/>
</dbReference>
<accession>A0A1F5EML0</accession>
<dbReference type="PANTHER" id="PTHR45947:SF3">
    <property type="entry name" value="SULFOQUINOVOSYL TRANSFERASE SQD2"/>
    <property type="match status" value="1"/>
</dbReference>
<dbReference type="InterPro" id="IPR050194">
    <property type="entry name" value="Glycosyltransferase_grp1"/>
</dbReference>
<name>A0A1F5EML0_9BACT</name>
<dbReference type="SUPFAM" id="SSF53756">
    <property type="entry name" value="UDP-Glycosyltransferase/glycogen phosphorylase"/>
    <property type="match status" value="1"/>
</dbReference>
<dbReference type="STRING" id="1797579.A2996_00040"/>
<dbReference type="Pfam" id="PF13439">
    <property type="entry name" value="Glyco_transf_4"/>
    <property type="match status" value="1"/>
</dbReference>
<feature type="domain" description="Glycosyltransferase subfamily 4-like N-terminal" evidence="2">
    <location>
        <begin position="20"/>
        <end position="196"/>
    </location>
</feature>
<sequence>MNQNNKKKILIFSTTYYPYVGGAEVAIKEITDRIDDYEFDMVALKFDSALPDYEMIGNVGLYRLGFSKNNPTANDLMSFPLKINKIIFPFLAWWKAGDLYAEKQYDAVWAMMASYAGFGAMFFKLSHPNVPYLLTLQEGDPIDYIKRKVRFVYPLFVKIFTKADVIQAISNYLGFWAKDMGFEGKVEIVPNAVDTKHFSQIYSESDLDELKKKLDKKEGDKFMITTSRLVLKNAVDDVIKSLKYLPENIKFVVLGEGPDKEDLMSLAKTEGVENRVKFLGLVSHKEMPKYLRISDIFIRPALSEGFGNSFVEAMACEIPVIATQEGGIADFLFDAKRNPDKQATGWAVDKRSPEQIAEAIKDILNSPENVKIVVATAKKMVFEKYDWNIIANDMKQKVFNNLLD</sequence>
<dbReference type="InterPro" id="IPR028098">
    <property type="entry name" value="Glyco_trans_4-like_N"/>
</dbReference>
<dbReference type="Proteomes" id="UP000176865">
    <property type="component" value="Unassembled WGS sequence"/>
</dbReference>
<dbReference type="EMBL" id="MFAB01000019">
    <property type="protein sequence ID" value="OGD68639.1"/>
    <property type="molecule type" value="Genomic_DNA"/>
</dbReference>
<dbReference type="PANTHER" id="PTHR45947">
    <property type="entry name" value="SULFOQUINOVOSYL TRANSFERASE SQD2"/>
    <property type="match status" value="1"/>
</dbReference>
<evidence type="ECO:0000259" key="1">
    <source>
        <dbReference type="Pfam" id="PF00534"/>
    </source>
</evidence>
<dbReference type="InterPro" id="IPR001296">
    <property type="entry name" value="Glyco_trans_1"/>
</dbReference>
<dbReference type="Pfam" id="PF00534">
    <property type="entry name" value="Glycos_transf_1"/>
    <property type="match status" value="1"/>
</dbReference>